<evidence type="ECO:0000256" key="1">
    <source>
        <dbReference type="SAM" id="SignalP"/>
    </source>
</evidence>
<sequence>MRWFLVLVLCQLASTAASDHVRFTASFPATKKVDEDLIERCLKSSFDKVHLQEQEMKELKILHIDPPSPLQLRQRQLGYPSSKVTFESKIEISKTEDLDLSSSSSFLRPTPAVFFVLDDLTETWGKLWCECLEIDFKCVIEWEP</sequence>
<evidence type="ECO:0000313" key="2">
    <source>
        <dbReference type="EMBL" id="CAB9514127.1"/>
    </source>
</evidence>
<feature type="signal peptide" evidence="1">
    <location>
        <begin position="1"/>
        <end position="18"/>
    </location>
</feature>
<comment type="caution">
    <text evidence="2">The sequence shown here is derived from an EMBL/GenBank/DDBJ whole genome shotgun (WGS) entry which is preliminary data.</text>
</comment>
<accession>A0A9N8E428</accession>
<feature type="chain" id="PRO_5040319351" evidence="1">
    <location>
        <begin position="19"/>
        <end position="144"/>
    </location>
</feature>
<gene>
    <name evidence="2" type="ORF">SEMRO_633_G178900.1</name>
</gene>
<name>A0A9N8E428_9STRA</name>
<dbReference type="AlphaFoldDB" id="A0A9N8E428"/>
<dbReference type="EMBL" id="CAICTM010000632">
    <property type="protein sequence ID" value="CAB9514127.1"/>
    <property type="molecule type" value="Genomic_DNA"/>
</dbReference>
<proteinExistence type="predicted"/>
<dbReference type="Proteomes" id="UP001153069">
    <property type="component" value="Unassembled WGS sequence"/>
</dbReference>
<organism evidence="2 3">
    <name type="scientific">Seminavis robusta</name>
    <dbReference type="NCBI Taxonomy" id="568900"/>
    <lineage>
        <taxon>Eukaryota</taxon>
        <taxon>Sar</taxon>
        <taxon>Stramenopiles</taxon>
        <taxon>Ochrophyta</taxon>
        <taxon>Bacillariophyta</taxon>
        <taxon>Bacillariophyceae</taxon>
        <taxon>Bacillariophycidae</taxon>
        <taxon>Naviculales</taxon>
        <taxon>Naviculaceae</taxon>
        <taxon>Seminavis</taxon>
    </lineage>
</organism>
<reference evidence="2" key="1">
    <citation type="submission" date="2020-06" db="EMBL/GenBank/DDBJ databases">
        <authorList>
            <consortium name="Plant Systems Biology data submission"/>
        </authorList>
    </citation>
    <scope>NUCLEOTIDE SEQUENCE</scope>
    <source>
        <strain evidence="2">D6</strain>
    </source>
</reference>
<evidence type="ECO:0000313" key="3">
    <source>
        <dbReference type="Proteomes" id="UP001153069"/>
    </source>
</evidence>
<keyword evidence="3" id="KW-1185">Reference proteome</keyword>
<keyword evidence="1" id="KW-0732">Signal</keyword>
<protein>
    <submittedName>
        <fullName evidence="2">Uncharacterized protein</fullName>
    </submittedName>
</protein>